<dbReference type="AlphaFoldDB" id="A0A165I8F2"/>
<evidence type="ECO:0000313" key="3">
    <source>
        <dbReference type="Proteomes" id="UP000076842"/>
    </source>
</evidence>
<dbReference type="EMBL" id="KV423932">
    <property type="protein sequence ID" value="KZT60257.1"/>
    <property type="molecule type" value="Genomic_DNA"/>
</dbReference>
<protein>
    <submittedName>
        <fullName evidence="2">Uncharacterized protein</fullName>
    </submittedName>
</protein>
<organism evidence="2 3">
    <name type="scientific">Calocera cornea HHB12733</name>
    <dbReference type="NCBI Taxonomy" id="1353952"/>
    <lineage>
        <taxon>Eukaryota</taxon>
        <taxon>Fungi</taxon>
        <taxon>Dikarya</taxon>
        <taxon>Basidiomycota</taxon>
        <taxon>Agaricomycotina</taxon>
        <taxon>Dacrymycetes</taxon>
        <taxon>Dacrymycetales</taxon>
        <taxon>Dacrymycetaceae</taxon>
        <taxon>Calocera</taxon>
    </lineage>
</organism>
<evidence type="ECO:0000313" key="2">
    <source>
        <dbReference type="EMBL" id="KZT60257.1"/>
    </source>
</evidence>
<feature type="compositionally biased region" description="Polar residues" evidence="1">
    <location>
        <begin position="96"/>
        <end position="118"/>
    </location>
</feature>
<feature type="region of interest" description="Disordered" evidence="1">
    <location>
        <begin position="94"/>
        <end position="121"/>
    </location>
</feature>
<sequence length="190" mass="20819">MRLSCLPSETGNIWTWVTRIGDREGTLPRGDDVTLSETTVRVPTVYDDGYRKARPAKTGSPSIRLPDMLISSWHLSQAAPGGVPSITGVLLLPNNRGGNSDTETFSPSPISQKRGSNTDGRHSVWDCDIKCRHSLSSPRLTLATRSTASSHRCTVPPTGQRQADMRWRATHRRRDRPAAARSLSGALGKY</sequence>
<reference evidence="2 3" key="1">
    <citation type="journal article" date="2016" name="Mol. Biol. Evol.">
        <title>Comparative Genomics of Early-Diverging Mushroom-Forming Fungi Provides Insights into the Origins of Lignocellulose Decay Capabilities.</title>
        <authorList>
            <person name="Nagy L.G."/>
            <person name="Riley R."/>
            <person name="Tritt A."/>
            <person name="Adam C."/>
            <person name="Daum C."/>
            <person name="Floudas D."/>
            <person name="Sun H."/>
            <person name="Yadav J.S."/>
            <person name="Pangilinan J."/>
            <person name="Larsson K.H."/>
            <person name="Matsuura K."/>
            <person name="Barry K."/>
            <person name="Labutti K."/>
            <person name="Kuo R."/>
            <person name="Ohm R.A."/>
            <person name="Bhattacharya S.S."/>
            <person name="Shirouzu T."/>
            <person name="Yoshinaga Y."/>
            <person name="Martin F.M."/>
            <person name="Grigoriev I.V."/>
            <person name="Hibbett D.S."/>
        </authorList>
    </citation>
    <scope>NUCLEOTIDE SEQUENCE [LARGE SCALE GENOMIC DNA]</scope>
    <source>
        <strain evidence="2 3">HHB12733</strain>
    </source>
</reference>
<feature type="region of interest" description="Disordered" evidence="1">
    <location>
        <begin position="170"/>
        <end position="190"/>
    </location>
</feature>
<dbReference type="Proteomes" id="UP000076842">
    <property type="component" value="Unassembled WGS sequence"/>
</dbReference>
<keyword evidence="3" id="KW-1185">Reference proteome</keyword>
<name>A0A165I8F2_9BASI</name>
<evidence type="ECO:0000256" key="1">
    <source>
        <dbReference type="SAM" id="MobiDB-lite"/>
    </source>
</evidence>
<gene>
    <name evidence="2" type="ORF">CALCODRAFT_127083</name>
</gene>
<proteinExistence type="predicted"/>
<dbReference type="InParanoid" id="A0A165I8F2"/>
<accession>A0A165I8F2</accession>